<dbReference type="PANTHER" id="PTHR30143:SF0">
    <property type="entry name" value="2-KETO-4-PENTENOATE HYDRATASE"/>
    <property type="match status" value="1"/>
</dbReference>
<dbReference type="InterPro" id="IPR017630">
    <property type="entry name" value="4-oxalocrotonate_decarboxylase"/>
</dbReference>
<dbReference type="Gene3D" id="3.90.850.10">
    <property type="entry name" value="Fumarylacetoacetase-like, C-terminal domain"/>
    <property type="match status" value="1"/>
</dbReference>
<dbReference type="RefSeq" id="WP_114482249.1">
    <property type="nucleotide sequence ID" value="NZ_QPJU01000002.1"/>
</dbReference>
<dbReference type="InterPro" id="IPR036663">
    <property type="entry name" value="Fumarylacetoacetase_C_sf"/>
</dbReference>
<feature type="domain" description="Fumarylacetoacetase-like C-terminal" evidence="2">
    <location>
        <begin position="80"/>
        <end position="259"/>
    </location>
</feature>
<name>A0A369ANM1_9BURK</name>
<evidence type="ECO:0000313" key="4">
    <source>
        <dbReference type="Proteomes" id="UP000252174"/>
    </source>
</evidence>
<dbReference type="EMBL" id="QPJU01000002">
    <property type="protein sequence ID" value="RCX10643.1"/>
    <property type="molecule type" value="Genomic_DNA"/>
</dbReference>
<dbReference type="Proteomes" id="UP000252174">
    <property type="component" value="Unassembled WGS sequence"/>
</dbReference>
<dbReference type="GO" id="GO:0008684">
    <property type="term" value="F:2-oxopent-4-enoate hydratase activity"/>
    <property type="evidence" value="ECO:0007669"/>
    <property type="project" value="TreeGrafter"/>
</dbReference>
<gene>
    <name evidence="3" type="ORF">DFR45_10244</name>
</gene>
<dbReference type="OrthoDB" id="9792137at2"/>
<dbReference type="InterPro" id="IPR011234">
    <property type="entry name" value="Fumarylacetoacetase-like_C"/>
</dbReference>
<evidence type="ECO:0000313" key="3">
    <source>
        <dbReference type="EMBL" id="RCX10643.1"/>
    </source>
</evidence>
<accession>A0A369ANM1</accession>
<proteinExistence type="predicted"/>
<dbReference type="PANTHER" id="PTHR30143">
    <property type="entry name" value="ACID HYDRATASE"/>
    <property type="match status" value="1"/>
</dbReference>
<keyword evidence="1" id="KW-0456">Lyase</keyword>
<organism evidence="3 4">
    <name type="scientific">Extensimonas vulgaris</name>
    <dbReference type="NCBI Taxonomy" id="1031594"/>
    <lineage>
        <taxon>Bacteria</taxon>
        <taxon>Pseudomonadati</taxon>
        <taxon>Pseudomonadota</taxon>
        <taxon>Betaproteobacteria</taxon>
        <taxon>Burkholderiales</taxon>
        <taxon>Comamonadaceae</taxon>
        <taxon>Extensimonas</taxon>
    </lineage>
</organism>
<dbReference type="InterPro" id="IPR050772">
    <property type="entry name" value="Hydratase-Decarb/MhpD_sf"/>
</dbReference>
<reference evidence="3 4" key="1">
    <citation type="submission" date="2018-07" db="EMBL/GenBank/DDBJ databases">
        <title>Genomic Encyclopedia of Type Strains, Phase IV (KMG-IV): sequencing the most valuable type-strain genomes for metagenomic binning, comparative biology and taxonomic classification.</title>
        <authorList>
            <person name="Goeker M."/>
        </authorList>
    </citation>
    <scope>NUCLEOTIDE SEQUENCE [LARGE SCALE GENOMIC DNA]</scope>
    <source>
        <strain evidence="3 4">DSM 100911</strain>
    </source>
</reference>
<evidence type="ECO:0000256" key="1">
    <source>
        <dbReference type="ARBA" id="ARBA00023239"/>
    </source>
</evidence>
<sequence>MSTLDKATIAQLAEYLENCQLKAQDTPKITDQHPSMDWDDAYDVQEAVLARKTARGARVVGYKAGLTSFAKMKQMGVSEPVFGFLVDEFAVPEGAAIKVSELIHPKVEPEICFVTKTALKGPGCHVGAVLAACDFVLAGIEVIDSRYRDFKFDAKSVIADNTSAARFVVGSRIANAQDLDLRTLGVVLEKNGVPVAFGAGAAVVGNPAAAVAMLVNHLAARGQELPAGSLVLSGGITEAVAVQAGDAVTLKVQNLGSVGLRFV</sequence>
<dbReference type="GO" id="GO:0005737">
    <property type="term" value="C:cytoplasm"/>
    <property type="evidence" value="ECO:0007669"/>
    <property type="project" value="TreeGrafter"/>
</dbReference>
<comment type="caution">
    <text evidence="3">The sequence shown here is derived from an EMBL/GenBank/DDBJ whole genome shotgun (WGS) entry which is preliminary data.</text>
</comment>
<dbReference type="AlphaFoldDB" id="A0A369ANM1"/>
<dbReference type="Pfam" id="PF01557">
    <property type="entry name" value="FAA_hydrolase"/>
    <property type="match status" value="1"/>
</dbReference>
<dbReference type="NCBIfam" id="TIGR03218">
    <property type="entry name" value="catechol_dmpH"/>
    <property type="match status" value="1"/>
</dbReference>
<evidence type="ECO:0000259" key="2">
    <source>
        <dbReference type="Pfam" id="PF01557"/>
    </source>
</evidence>
<keyword evidence="4" id="KW-1185">Reference proteome</keyword>
<protein>
    <submittedName>
        <fullName evidence="3">4-oxalocrotonate decarboxylase</fullName>
    </submittedName>
</protein>
<dbReference type="SUPFAM" id="SSF56529">
    <property type="entry name" value="FAH"/>
    <property type="match status" value="1"/>
</dbReference>